<dbReference type="GO" id="GO:0006635">
    <property type="term" value="P:fatty acid beta-oxidation"/>
    <property type="evidence" value="ECO:0007669"/>
    <property type="project" value="TreeGrafter"/>
</dbReference>
<dbReference type="Gene3D" id="1.10.12.10">
    <property type="entry name" value="Lyase 2-enoyl-coa Hydratase, Chain A, domain 2"/>
    <property type="match status" value="1"/>
</dbReference>
<dbReference type="PANTHER" id="PTHR11941:SF54">
    <property type="entry name" value="ENOYL-COA HYDRATASE, MITOCHONDRIAL"/>
    <property type="match status" value="1"/>
</dbReference>
<dbReference type="Pfam" id="PF00378">
    <property type="entry name" value="ECH_1"/>
    <property type="match status" value="1"/>
</dbReference>
<evidence type="ECO:0000256" key="1">
    <source>
        <dbReference type="ARBA" id="ARBA00005254"/>
    </source>
</evidence>
<keyword evidence="2" id="KW-0456">Lyase</keyword>
<sequence length="254" mass="27947">MFQYKKIDRLGIITLDKSPANSYDIHFFNEFEKVLNSIENDTDIGVVLLKSGIPKFFCAGADIKVFASNTVEQNNEMVAMANKVAKLISTSAKIFIAFLNGHTLGGGLELAVACDIRLASNKKFLIGLPEVKLGLMPGNGGIPRLVNAVGHSYAFEMVVSGNPINSEEAFRIGLAHKLYNEETAEQEALDYAQNLSKGPKTAMATIKQTFAEGVGKSTQDFLKLETKMVDTLYDTFDAKEGFQSFIEKREPKFE</sequence>
<protein>
    <submittedName>
        <fullName evidence="4">Short chain enoyl-CoA hydratase</fullName>
    </submittedName>
</protein>
<dbReference type="InterPro" id="IPR029045">
    <property type="entry name" value="ClpP/crotonase-like_dom_sf"/>
</dbReference>
<dbReference type="PROSITE" id="PS00166">
    <property type="entry name" value="ENOYL_COA_HYDRATASE"/>
    <property type="match status" value="1"/>
</dbReference>
<dbReference type="EMBL" id="FNNJ01000003">
    <property type="protein sequence ID" value="SDX19065.1"/>
    <property type="molecule type" value="Genomic_DNA"/>
</dbReference>
<dbReference type="RefSeq" id="WP_090122679.1">
    <property type="nucleotide sequence ID" value="NZ_FNNJ01000003.1"/>
</dbReference>
<dbReference type="Proteomes" id="UP000199595">
    <property type="component" value="Unassembled WGS sequence"/>
</dbReference>
<evidence type="ECO:0000256" key="3">
    <source>
        <dbReference type="RuleBase" id="RU003707"/>
    </source>
</evidence>
<evidence type="ECO:0000313" key="4">
    <source>
        <dbReference type="EMBL" id="SDX19065.1"/>
    </source>
</evidence>
<evidence type="ECO:0000256" key="2">
    <source>
        <dbReference type="ARBA" id="ARBA00023239"/>
    </source>
</evidence>
<organism evidence="4 5">
    <name type="scientific">Lutibacter oricola</name>
    <dbReference type="NCBI Taxonomy" id="762486"/>
    <lineage>
        <taxon>Bacteria</taxon>
        <taxon>Pseudomonadati</taxon>
        <taxon>Bacteroidota</taxon>
        <taxon>Flavobacteriia</taxon>
        <taxon>Flavobacteriales</taxon>
        <taxon>Flavobacteriaceae</taxon>
        <taxon>Lutibacter</taxon>
    </lineage>
</organism>
<comment type="similarity">
    <text evidence="1 3">Belongs to the enoyl-CoA hydratase/isomerase family.</text>
</comment>
<evidence type="ECO:0000313" key="5">
    <source>
        <dbReference type="Proteomes" id="UP000199595"/>
    </source>
</evidence>
<accession>A0A1H2ZNX6</accession>
<dbReference type="AlphaFoldDB" id="A0A1H2ZNX6"/>
<dbReference type="PANTHER" id="PTHR11941">
    <property type="entry name" value="ENOYL-COA HYDRATASE-RELATED"/>
    <property type="match status" value="1"/>
</dbReference>
<dbReference type="GO" id="GO:0016829">
    <property type="term" value="F:lyase activity"/>
    <property type="evidence" value="ECO:0007669"/>
    <property type="project" value="UniProtKB-KW"/>
</dbReference>
<dbReference type="Gene3D" id="3.90.226.10">
    <property type="entry name" value="2-enoyl-CoA Hydratase, Chain A, domain 1"/>
    <property type="match status" value="1"/>
</dbReference>
<dbReference type="InterPro" id="IPR001753">
    <property type="entry name" value="Enoyl-CoA_hydra/iso"/>
</dbReference>
<reference evidence="4 5" key="1">
    <citation type="submission" date="2016-10" db="EMBL/GenBank/DDBJ databases">
        <authorList>
            <person name="de Groot N.N."/>
        </authorList>
    </citation>
    <scope>NUCLEOTIDE SEQUENCE [LARGE SCALE GENOMIC DNA]</scope>
    <source>
        <strain evidence="4 5">DSM 24956</strain>
    </source>
</reference>
<gene>
    <name evidence="4" type="ORF">SAMN05444411_103316</name>
</gene>
<name>A0A1H2ZNX6_9FLAO</name>
<dbReference type="OrthoDB" id="9775794at2"/>
<dbReference type="InterPro" id="IPR014748">
    <property type="entry name" value="Enoyl-CoA_hydra_C"/>
</dbReference>
<dbReference type="STRING" id="762486.SAMN05444411_103316"/>
<keyword evidence="5" id="KW-1185">Reference proteome</keyword>
<dbReference type="SUPFAM" id="SSF52096">
    <property type="entry name" value="ClpP/crotonase"/>
    <property type="match status" value="1"/>
</dbReference>
<dbReference type="CDD" id="cd06558">
    <property type="entry name" value="crotonase-like"/>
    <property type="match status" value="1"/>
</dbReference>
<proteinExistence type="inferred from homology"/>
<dbReference type="InterPro" id="IPR018376">
    <property type="entry name" value="Enoyl-CoA_hyd/isom_CS"/>
</dbReference>